<accession>A0ABQ0I7Z6</accession>
<feature type="region of interest" description="Disordered" evidence="1">
    <location>
        <begin position="1"/>
        <end position="38"/>
    </location>
</feature>
<gene>
    <name evidence="2" type="ORF">GAGA_2638</name>
</gene>
<dbReference type="EMBL" id="BAEK01000038">
    <property type="protein sequence ID" value="GAC05482.1"/>
    <property type="molecule type" value="Genomic_DNA"/>
</dbReference>
<evidence type="ECO:0000313" key="3">
    <source>
        <dbReference type="Proteomes" id="UP000008372"/>
    </source>
</evidence>
<organism evidence="2 3">
    <name type="scientific">Paraglaciecola agarilytica NO2</name>
    <dbReference type="NCBI Taxonomy" id="1125747"/>
    <lineage>
        <taxon>Bacteria</taxon>
        <taxon>Pseudomonadati</taxon>
        <taxon>Pseudomonadota</taxon>
        <taxon>Gammaproteobacteria</taxon>
        <taxon>Alteromonadales</taxon>
        <taxon>Alteromonadaceae</taxon>
        <taxon>Paraglaciecola</taxon>
    </lineage>
</organism>
<comment type="caution">
    <text evidence="2">The sequence shown here is derived from an EMBL/GenBank/DDBJ whole genome shotgun (WGS) entry which is preliminary data.</text>
</comment>
<reference evidence="2 3" key="1">
    <citation type="journal article" date="2014" name="Environ. Microbiol.">
        <title>Comparative genomics of the marine bacterial genus Glaciecola reveals the high degree of genomic diversity and genomic characteristic for cold adaptation.</title>
        <authorList>
            <person name="Qin Q.L."/>
            <person name="Xie B.B."/>
            <person name="Yu Y."/>
            <person name="Shu Y.L."/>
            <person name="Rong J.C."/>
            <person name="Zhang Y.J."/>
            <person name="Zhao D.L."/>
            <person name="Chen X.L."/>
            <person name="Zhang X.Y."/>
            <person name="Chen B."/>
            <person name="Zhou B.C."/>
            <person name="Zhang Y.Z."/>
        </authorList>
    </citation>
    <scope>NUCLEOTIDE SEQUENCE [LARGE SCALE GENOMIC DNA]</scope>
    <source>
        <strain evidence="2 3">NO2</strain>
    </source>
</reference>
<evidence type="ECO:0000256" key="1">
    <source>
        <dbReference type="SAM" id="MobiDB-lite"/>
    </source>
</evidence>
<proteinExistence type="predicted"/>
<sequence>MKAALKQEREMTWMNKRSQPKEGNLSQNTILFRPYTRV</sequence>
<evidence type="ECO:0000313" key="2">
    <source>
        <dbReference type="EMBL" id="GAC05482.1"/>
    </source>
</evidence>
<keyword evidence="3" id="KW-1185">Reference proteome</keyword>
<protein>
    <submittedName>
        <fullName evidence="2">Uncharacterized protein</fullName>
    </submittedName>
</protein>
<feature type="compositionally biased region" description="Basic and acidic residues" evidence="1">
    <location>
        <begin position="1"/>
        <end position="11"/>
    </location>
</feature>
<dbReference type="Proteomes" id="UP000008372">
    <property type="component" value="Unassembled WGS sequence"/>
</dbReference>
<name>A0ABQ0I7Z6_9ALTE</name>